<keyword evidence="2" id="KW-0028">Amino-acid biosynthesis</keyword>
<comment type="caution">
    <text evidence="3">The sequence shown here is derived from an EMBL/GenBank/DDBJ whole genome shotgun (WGS) entry which is preliminary data.</text>
</comment>
<dbReference type="HOGENOM" id="CLU_133236_1_0_6"/>
<sequence>MQRSIRGATTVDKDSKENVISATKELLQQIIKHNNVSPSDIVNIVFTATTDIKSEFPAFAARELGLVDVPLIDCQQMMRDGALEFCIRVMLTYNTDKTQTDIKHIYLRGAKVLRPDLLRK</sequence>
<dbReference type="eggNOG" id="COG4401">
    <property type="taxonomic scope" value="Bacteria"/>
</dbReference>
<keyword evidence="2 3" id="KW-0413">Isomerase</keyword>
<proteinExistence type="predicted"/>
<dbReference type="GO" id="GO:0004106">
    <property type="term" value="F:chorismate mutase activity"/>
    <property type="evidence" value="ECO:0007669"/>
    <property type="project" value="UniProtKB-UniRule"/>
</dbReference>
<dbReference type="GO" id="GO:0046417">
    <property type="term" value="P:chorismate metabolic process"/>
    <property type="evidence" value="ECO:0007669"/>
    <property type="project" value="TreeGrafter"/>
</dbReference>
<dbReference type="GO" id="GO:0008652">
    <property type="term" value="P:amino acid biosynthetic process"/>
    <property type="evidence" value="ECO:0007669"/>
    <property type="project" value="UniProtKB-UniRule"/>
</dbReference>
<keyword evidence="2" id="KW-0057">Aromatic amino acid biosynthesis</keyword>
<dbReference type="GO" id="GO:0009073">
    <property type="term" value="P:aromatic amino acid family biosynthetic process"/>
    <property type="evidence" value="ECO:0007669"/>
    <property type="project" value="UniProtKB-UniRule"/>
</dbReference>
<name>A0A0B3VN54_FRATU</name>
<dbReference type="EC" id="5.4.99.5" evidence="1 2"/>
<evidence type="ECO:0000256" key="1">
    <source>
        <dbReference type="NCBIfam" id="TIGR01796"/>
    </source>
</evidence>
<dbReference type="NCBIfam" id="TIGR01796">
    <property type="entry name" value="CM_mono_aroH"/>
    <property type="match status" value="1"/>
</dbReference>
<reference evidence="3" key="2">
    <citation type="submission" date="2020-02" db="EMBL/GenBank/DDBJ databases">
        <title>Using affinity propagation clustering for identifying bacterial clades and subclades with whole-genome sequences of Francisella tularensis.</title>
        <authorList>
            <person name="Homeier-Bachmann T."/>
            <person name="Abdel-Glil M.Y."/>
            <person name="Hackbart A."/>
            <person name="Hotzel H."/>
            <person name="Tomaso H."/>
        </authorList>
    </citation>
    <scope>NUCLEOTIDE SEQUENCE</scope>
    <source>
        <strain evidence="3">15T0085</strain>
    </source>
</reference>
<dbReference type="Pfam" id="PF07736">
    <property type="entry name" value="CM_1"/>
    <property type="match status" value="1"/>
</dbReference>
<organism evidence="3">
    <name type="scientific">Francisella tularensis subsp. holarctica</name>
    <dbReference type="NCBI Taxonomy" id="119857"/>
    <lineage>
        <taxon>Bacteria</taxon>
        <taxon>Pseudomonadati</taxon>
        <taxon>Pseudomonadota</taxon>
        <taxon>Gammaproteobacteria</taxon>
        <taxon>Thiotrichales</taxon>
        <taxon>Francisellaceae</taxon>
        <taxon>Francisella</taxon>
    </lineage>
</organism>
<evidence type="ECO:0000313" key="3">
    <source>
        <dbReference type="EMBL" id="NDS68636.1"/>
    </source>
</evidence>
<dbReference type="InterPro" id="IPR035959">
    <property type="entry name" value="RutC-like_sf"/>
</dbReference>
<accession>A0A0B3VN54</accession>
<gene>
    <name evidence="3" type="primary">aroH</name>
    <name evidence="3" type="ORF">FWI86_06245</name>
</gene>
<dbReference type="PANTHER" id="PTHR21164:SF0">
    <property type="entry name" value="CHORISMATE MUTASE AROH"/>
    <property type="match status" value="1"/>
</dbReference>
<dbReference type="Gene3D" id="3.30.1330.40">
    <property type="entry name" value="RutC-like"/>
    <property type="match status" value="1"/>
</dbReference>
<dbReference type="CDD" id="cd02185">
    <property type="entry name" value="AroH"/>
    <property type="match status" value="1"/>
</dbReference>
<dbReference type="KEGG" id="ftv:CH67_613"/>
<dbReference type="OMA" id="CIRVMMT"/>
<comment type="catalytic activity">
    <reaction evidence="2">
        <text>chorismate = prephenate</text>
        <dbReference type="Rhea" id="RHEA:13897"/>
        <dbReference type="ChEBI" id="CHEBI:29748"/>
        <dbReference type="ChEBI" id="CHEBI:29934"/>
        <dbReference type="EC" id="5.4.99.5"/>
    </reaction>
</comment>
<protein>
    <recommendedName>
        <fullName evidence="1 2">chorismate mutase</fullName>
        <ecNumber evidence="1 2">5.4.99.5</ecNumber>
    </recommendedName>
</protein>
<dbReference type="SUPFAM" id="SSF55298">
    <property type="entry name" value="YjgF-like"/>
    <property type="match status" value="1"/>
</dbReference>
<dbReference type="RefSeq" id="WP_003018367.1">
    <property type="nucleotide sequence ID" value="NZ_AP023459.1"/>
</dbReference>
<dbReference type="PIRSF" id="PIRSF005965">
    <property type="entry name" value="Chor_mut_AroH"/>
    <property type="match status" value="1"/>
</dbReference>
<dbReference type="AlphaFoldDB" id="A0A0B3VN54"/>
<dbReference type="EMBL" id="JAAGJP010000039">
    <property type="protein sequence ID" value="NDS68636.1"/>
    <property type="molecule type" value="Genomic_DNA"/>
</dbReference>
<evidence type="ECO:0000256" key="2">
    <source>
        <dbReference type="PROSITE-ProRule" id="PRU00514"/>
    </source>
</evidence>
<dbReference type="KEGG" id="ftz:CH68_347"/>
<dbReference type="KEGG" id="ftc:DA46_381"/>
<dbReference type="PROSITE" id="PS51167">
    <property type="entry name" value="CHORISMATE_MUT_1"/>
    <property type="match status" value="1"/>
</dbReference>
<reference evidence="3" key="1">
    <citation type="submission" date="2019-08" db="EMBL/GenBank/DDBJ databases">
        <authorList>
            <person name="Busch A."/>
        </authorList>
    </citation>
    <scope>NUCLEOTIDE SEQUENCE</scope>
    <source>
        <strain evidence="3">15T0085</strain>
    </source>
</reference>
<dbReference type="PANTHER" id="PTHR21164">
    <property type="entry name" value="CHORISMATE MUTASE"/>
    <property type="match status" value="1"/>
</dbReference>
<dbReference type="InterPro" id="IPR008243">
    <property type="entry name" value="Chorismate_mutase_AroH"/>
</dbReference>